<feature type="region of interest" description="Disordered" evidence="1">
    <location>
        <begin position="69"/>
        <end position="90"/>
    </location>
</feature>
<keyword evidence="4" id="KW-1185">Reference proteome</keyword>
<organism evidence="3 4">
    <name type="scientific">Allacma fusca</name>
    <dbReference type="NCBI Taxonomy" id="39272"/>
    <lineage>
        <taxon>Eukaryota</taxon>
        <taxon>Metazoa</taxon>
        <taxon>Ecdysozoa</taxon>
        <taxon>Arthropoda</taxon>
        <taxon>Hexapoda</taxon>
        <taxon>Collembola</taxon>
        <taxon>Symphypleona</taxon>
        <taxon>Sminthuridae</taxon>
        <taxon>Allacma</taxon>
    </lineage>
</organism>
<name>A0A8J2L4Q4_9HEXA</name>
<dbReference type="OrthoDB" id="8061911at2759"/>
<evidence type="ECO:0000313" key="3">
    <source>
        <dbReference type="EMBL" id="CAG7828753.1"/>
    </source>
</evidence>
<sequence length="90" mass="10127">MPDDGCDKTRHHSSLVVKEENLPPQRWNMARVLKVHLNPNDNKELVTTVSIKTSDGVYRRPIAKLILLPMGEDEAKPEHPPSPTDTGNYS</sequence>
<proteinExistence type="predicted"/>
<evidence type="ECO:0000256" key="1">
    <source>
        <dbReference type="SAM" id="MobiDB-lite"/>
    </source>
</evidence>
<evidence type="ECO:0000313" key="4">
    <source>
        <dbReference type="Proteomes" id="UP000708208"/>
    </source>
</evidence>
<gene>
    <name evidence="3" type="ORF">AFUS01_LOCUS38660</name>
</gene>
<reference evidence="3" key="1">
    <citation type="submission" date="2021-06" db="EMBL/GenBank/DDBJ databases">
        <authorList>
            <person name="Hodson N. C."/>
            <person name="Mongue J. A."/>
            <person name="Jaron S. K."/>
        </authorList>
    </citation>
    <scope>NUCLEOTIDE SEQUENCE</scope>
</reference>
<dbReference type="AlphaFoldDB" id="A0A8J2L4Q4"/>
<dbReference type="Pfam" id="PF18701">
    <property type="entry name" value="DUF5641"/>
    <property type="match status" value="1"/>
</dbReference>
<feature type="domain" description="DUF5641" evidence="2">
    <location>
        <begin position="12"/>
        <end position="68"/>
    </location>
</feature>
<dbReference type="Proteomes" id="UP000708208">
    <property type="component" value="Unassembled WGS sequence"/>
</dbReference>
<protein>
    <recommendedName>
        <fullName evidence="2">DUF5641 domain-containing protein</fullName>
    </recommendedName>
</protein>
<dbReference type="InterPro" id="IPR040676">
    <property type="entry name" value="DUF5641"/>
</dbReference>
<accession>A0A8J2L4Q4</accession>
<dbReference type="EMBL" id="CAJVCH010548674">
    <property type="protein sequence ID" value="CAG7828753.1"/>
    <property type="molecule type" value="Genomic_DNA"/>
</dbReference>
<comment type="caution">
    <text evidence="3">The sequence shown here is derived from an EMBL/GenBank/DDBJ whole genome shotgun (WGS) entry which is preliminary data.</text>
</comment>
<evidence type="ECO:0000259" key="2">
    <source>
        <dbReference type="Pfam" id="PF18701"/>
    </source>
</evidence>